<dbReference type="EMBL" id="CM007382">
    <property type="protein sequence ID" value="ONK78159.1"/>
    <property type="molecule type" value="Genomic_DNA"/>
</dbReference>
<gene>
    <name evidence="1" type="ORF">A4U43_C02F15110</name>
</gene>
<protein>
    <submittedName>
        <fullName evidence="1">Uncharacterized protein</fullName>
    </submittedName>
</protein>
<proteinExistence type="predicted"/>
<evidence type="ECO:0000313" key="2">
    <source>
        <dbReference type="Proteomes" id="UP000243459"/>
    </source>
</evidence>
<evidence type="ECO:0000313" key="1">
    <source>
        <dbReference type="EMBL" id="ONK78159.1"/>
    </source>
</evidence>
<reference evidence="2" key="1">
    <citation type="journal article" date="2017" name="Nat. Commun.">
        <title>The asparagus genome sheds light on the origin and evolution of a young Y chromosome.</title>
        <authorList>
            <person name="Harkess A."/>
            <person name="Zhou J."/>
            <person name="Xu C."/>
            <person name="Bowers J.E."/>
            <person name="Van der Hulst R."/>
            <person name="Ayyampalayam S."/>
            <person name="Mercati F."/>
            <person name="Riccardi P."/>
            <person name="McKain M.R."/>
            <person name="Kakrana A."/>
            <person name="Tang H."/>
            <person name="Ray J."/>
            <person name="Groenendijk J."/>
            <person name="Arikit S."/>
            <person name="Mathioni S.M."/>
            <person name="Nakano M."/>
            <person name="Shan H."/>
            <person name="Telgmann-Rauber A."/>
            <person name="Kanno A."/>
            <person name="Yue Z."/>
            <person name="Chen H."/>
            <person name="Li W."/>
            <person name="Chen Y."/>
            <person name="Xu X."/>
            <person name="Zhang Y."/>
            <person name="Luo S."/>
            <person name="Chen H."/>
            <person name="Gao J."/>
            <person name="Mao Z."/>
            <person name="Pires J.C."/>
            <person name="Luo M."/>
            <person name="Kudrna D."/>
            <person name="Wing R.A."/>
            <person name="Meyers B.C."/>
            <person name="Yi K."/>
            <person name="Kong H."/>
            <person name="Lavrijsen P."/>
            <person name="Sunseri F."/>
            <person name="Falavigna A."/>
            <person name="Ye Y."/>
            <person name="Leebens-Mack J.H."/>
            <person name="Chen G."/>
        </authorList>
    </citation>
    <scope>NUCLEOTIDE SEQUENCE [LARGE SCALE GENOMIC DNA]</scope>
    <source>
        <strain evidence="2">cv. DH0086</strain>
    </source>
</reference>
<dbReference type="AlphaFoldDB" id="A0A5P1FMF6"/>
<keyword evidence="2" id="KW-1185">Reference proteome</keyword>
<sequence length="114" mass="12157">MTLTFITSQQVLVEPTTEAAQSIIPEGTTEAAITVSSGEEEEGEPIDYTRGSDAAIDDTKEVAIQEKEAQIQEDEAPVSSMVIMTSIPISTTVKPVIGVIVCSSTETLIRMVEP</sequence>
<name>A0A5P1FMF6_ASPOF</name>
<dbReference type="Proteomes" id="UP000243459">
    <property type="component" value="Chromosome 2"/>
</dbReference>
<accession>A0A5P1FMF6</accession>
<organism evidence="1 2">
    <name type="scientific">Asparagus officinalis</name>
    <name type="common">Garden asparagus</name>
    <dbReference type="NCBI Taxonomy" id="4686"/>
    <lineage>
        <taxon>Eukaryota</taxon>
        <taxon>Viridiplantae</taxon>
        <taxon>Streptophyta</taxon>
        <taxon>Embryophyta</taxon>
        <taxon>Tracheophyta</taxon>
        <taxon>Spermatophyta</taxon>
        <taxon>Magnoliopsida</taxon>
        <taxon>Liliopsida</taxon>
        <taxon>Asparagales</taxon>
        <taxon>Asparagaceae</taxon>
        <taxon>Asparagoideae</taxon>
        <taxon>Asparagus</taxon>
    </lineage>
</organism>
<dbReference type="Gramene" id="ONK78159">
    <property type="protein sequence ID" value="ONK78159"/>
    <property type="gene ID" value="A4U43_C02F15110"/>
</dbReference>